<protein>
    <submittedName>
        <fullName evidence="1">Uncharacterized protein</fullName>
    </submittedName>
</protein>
<accession>A0A382AKT5</accession>
<proteinExistence type="predicted"/>
<evidence type="ECO:0000313" key="1">
    <source>
        <dbReference type="EMBL" id="SVB01597.1"/>
    </source>
</evidence>
<reference evidence="1" key="1">
    <citation type="submission" date="2018-05" db="EMBL/GenBank/DDBJ databases">
        <authorList>
            <person name="Lanie J.A."/>
            <person name="Ng W.-L."/>
            <person name="Kazmierczak K.M."/>
            <person name="Andrzejewski T.M."/>
            <person name="Davidsen T.M."/>
            <person name="Wayne K.J."/>
            <person name="Tettelin H."/>
            <person name="Glass J.I."/>
            <person name="Rusch D."/>
            <person name="Podicherti R."/>
            <person name="Tsui H.-C.T."/>
            <person name="Winkler M.E."/>
        </authorList>
    </citation>
    <scope>NUCLEOTIDE SEQUENCE</scope>
</reference>
<gene>
    <name evidence="1" type="ORF">METZ01_LOCUS154451</name>
</gene>
<dbReference type="InterPro" id="IPR046509">
    <property type="entry name" value="DUF6687"/>
</dbReference>
<feature type="non-terminal residue" evidence="1">
    <location>
        <position position="278"/>
    </location>
</feature>
<name>A0A382AKT5_9ZZZZ</name>
<dbReference type="Pfam" id="PF20392">
    <property type="entry name" value="DUF6687"/>
    <property type="match status" value="1"/>
</dbReference>
<sequence>MRMAFPNPARYVPYGQLGDQRNIIVDGRAQAATALTLSHWPWNATPAELRRDTSTEIAFAYLERPDLHRQIEIVSNGHFDEDGLLSMFALVAPQTAMNHRQLLIDTARAGDFAVCTSADAARLSFVLAAYADADLSPLPAEIFQGTSCEKVSGLYRSMLGLLPHLLAKPLGQRRYWEEEYRHFKQSQEYLQSGQVSIDEINEHDIAIIHIPAELPARTVRRYLECWSRPVHPFAVHNQTDCNRLVWLQGRSIEAQYRYESWVELATRRTSLRVDLTAL</sequence>
<dbReference type="AlphaFoldDB" id="A0A382AKT5"/>
<dbReference type="EMBL" id="UINC01025645">
    <property type="protein sequence ID" value="SVB01597.1"/>
    <property type="molecule type" value="Genomic_DNA"/>
</dbReference>
<organism evidence="1">
    <name type="scientific">marine metagenome</name>
    <dbReference type="NCBI Taxonomy" id="408172"/>
    <lineage>
        <taxon>unclassified sequences</taxon>
        <taxon>metagenomes</taxon>
        <taxon>ecological metagenomes</taxon>
    </lineage>
</organism>